<keyword evidence="2" id="KW-1185">Reference proteome</keyword>
<evidence type="ECO:0000313" key="2">
    <source>
        <dbReference type="Proteomes" id="UP001324287"/>
    </source>
</evidence>
<organism evidence="1 2">
    <name type="scientific">Blastococcus brunescens</name>
    <dbReference type="NCBI Taxonomy" id="1564165"/>
    <lineage>
        <taxon>Bacteria</taxon>
        <taxon>Bacillati</taxon>
        <taxon>Actinomycetota</taxon>
        <taxon>Actinomycetes</taxon>
        <taxon>Geodermatophilales</taxon>
        <taxon>Geodermatophilaceae</taxon>
        <taxon>Blastococcus</taxon>
    </lineage>
</organism>
<dbReference type="EMBL" id="CP141261">
    <property type="protein sequence ID" value="WRL65886.1"/>
    <property type="molecule type" value="Genomic_DNA"/>
</dbReference>
<gene>
    <name evidence="1" type="ORF">U6N30_10205</name>
</gene>
<reference evidence="1 2" key="1">
    <citation type="submission" date="2023-12" db="EMBL/GenBank/DDBJ databases">
        <title>Blastococcus brunescens sp. nov., an actonobacterium isolated from sandstone collected in sahara desert.</title>
        <authorList>
            <person name="Gtari M."/>
            <person name="Ghodhbane F."/>
        </authorList>
    </citation>
    <scope>NUCLEOTIDE SEQUENCE [LARGE SCALE GENOMIC DNA]</scope>
    <source>
        <strain evidence="1 2">BMG 8361</strain>
    </source>
</reference>
<protein>
    <submittedName>
        <fullName evidence="1">Uncharacterized protein</fullName>
    </submittedName>
</protein>
<accession>A0ABZ1B6Y4</accession>
<proteinExistence type="predicted"/>
<dbReference type="Proteomes" id="UP001324287">
    <property type="component" value="Chromosome"/>
</dbReference>
<evidence type="ECO:0000313" key="1">
    <source>
        <dbReference type="EMBL" id="WRL65886.1"/>
    </source>
</evidence>
<sequence>MSDWTDAEELSGRKAFDMWRFTTAETAISWDWADMARREKRQWIDRARKSERAA</sequence>
<name>A0ABZ1B6Y4_9ACTN</name>
<dbReference type="RefSeq" id="WP_324277203.1">
    <property type="nucleotide sequence ID" value="NZ_CP141261.1"/>
</dbReference>